<dbReference type="Proteomes" id="UP000224130">
    <property type="component" value="Unassembled WGS sequence"/>
</dbReference>
<organism evidence="1 2">
    <name type="scientific">Isoptericola jiangsuensis</name>
    <dbReference type="NCBI Taxonomy" id="548579"/>
    <lineage>
        <taxon>Bacteria</taxon>
        <taxon>Bacillati</taxon>
        <taxon>Actinomycetota</taxon>
        <taxon>Actinomycetes</taxon>
        <taxon>Micrococcales</taxon>
        <taxon>Promicromonosporaceae</taxon>
        <taxon>Isoptericola</taxon>
    </lineage>
</organism>
<proteinExistence type="predicted"/>
<dbReference type="EMBL" id="PDJJ01000001">
    <property type="protein sequence ID" value="PFG43531.1"/>
    <property type="molecule type" value="Genomic_DNA"/>
</dbReference>
<protein>
    <submittedName>
        <fullName evidence="1">Excisionase family DNA binding protein</fullName>
    </submittedName>
</protein>
<evidence type="ECO:0000313" key="2">
    <source>
        <dbReference type="Proteomes" id="UP000224130"/>
    </source>
</evidence>
<keyword evidence="2" id="KW-1185">Reference proteome</keyword>
<dbReference type="AlphaFoldDB" id="A0A2A9EYC6"/>
<evidence type="ECO:0000313" key="1">
    <source>
        <dbReference type="EMBL" id="PFG43531.1"/>
    </source>
</evidence>
<name>A0A2A9EYC6_9MICO</name>
<comment type="caution">
    <text evidence="1">The sequence shown here is derived from an EMBL/GenBank/DDBJ whole genome shotgun (WGS) entry which is preliminary data.</text>
</comment>
<sequence length="229" mass="24775">MFAYAKLSVMTLLGVSEAAERLGVSTRRVQHLVASGHLRQVARGVVDEASVERLLAVRGASHVRAWSELTAWGAVAILSGAEADWMGERQRARLRARLRTITAGDLVERARNRAVVARYRAHPSSGRHLRAEIVHAAGLAGRLGLAETNAVDGYLAAKDVSGVVRRHGLMRDDEGRVTLRATTVDLDIVHDLIDRGTVLAALDLAESLDVRERRAGLDAIGDVLEGFRG</sequence>
<accession>A0A2A9EYC6</accession>
<reference evidence="1 2" key="1">
    <citation type="submission" date="2017-10" db="EMBL/GenBank/DDBJ databases">
        <title>Sequencing the genomes of 1000 actinobacteria strains.</title>
        <authorList>
            <person name="Klenk H.-P."/>
        </authorList>
    </citation>
    <scope>NUCLEOTIDE SEQUENCE [LARGE SCALE GENOMIC DNA]</scope>
    <source>
        <strain evidence="1 2">DSM 21863</strain>
    </source>
</reference>
<gene>
    <name evidence="1" type="ORF">ATJ88_2228</name>
</gene>